<dbReference type="EMBL" id="JAWDJT010000002">
    <property type="protein sequence ID" value="MDU0370007.1"/>
    <property type="molecule type" value="Genomic_DNA"/>
</dbReference>
<organism evidence="2 3">
    <name type="scientific">Hymenobacter endophyticus</name>
    <dbReference type="NCBI Taxonomy" id="3076335"/>
    <lineage>
        <taxon>Bacteria</taxon>
        <taxon>Pseudomonadati</taxon>
        <taxon>Bacteroidota</taxon>
        <taxon>Cytophagia</taxon>
        <taxon>Cytophagales</taxon>
        <taxon>Hymenobacteraceae</taxon>
        <taxon>Hymenobacter</taxon>
    </lineage>
</organism>
<keyword evidence="3" id="KW-1185">Reference proteome</keyword>
<gene>
    <name evidence="2" type="ORF">ROI90_06345</name>
</gene>
<evidence type="ECO:0000313" key="3">
    <source>
        <dbReference type="Proteomes" id="UP001250698"/>
    </source>
</evidence>
<sequence length="44" mass="5125">MSAKFTKTETAPAAKQPETAREALHRRVKQAQERRRQKLKHVNP</sequence>
<feature type="compositionally biased region" description="Basic and acidic residues" evidence="1">
    <location>
        <begin position="18"/>
        <end position="34"/>
    </location>
</feature>
<protein>
    <submittedName>
        <fullName evidence="2">Uncharacterized protein</fullName>
    </submittedName>
</protein>
<feature type="compositionally biased region" description="Basic residues" evidence="1">
    <location>
        <begin position="35"/>
        <end position="44"/>
    </location>
</feature>
<evidence type="ECO:0000256" key="1">
    <source>
        <dbReference type="SAM" id="MobiDB-lite"/>
    </source>
</evidence>
<proteinExistence type="predicted"/>
<name>A0ABU3TF49_9BACT</name>
<accession>A0ABU3TF49</accession>
<evidence type="ECO:0000313" key="2">
    <source>
        <dbReference type="EMBL" id="MDU0370007.1"/>
    </source>
</evidence>
<comment type="caution">
    <text evidence="2">The sequence shown here is derived from an EMBL/GenBank/DDBJ whole genome shotgun (WGS) entry which is preliminary data.</text>
</comment>
<feature type="region of interest" description="Disordered" evidence="1">
    <location>
        <begin position="1"/>
        <end position="44"/>
    </location>
</feature>
<reference evidence="2 3" key="1">
    <citation type="submission" date="2023-10" db="EMBL/GenBank/DDBJ databases">
        <title>Hymenobacter endophyticus sp. nov., an isolate from the leaf tissues of wheat.</title>
        <authorList>
            <person name="Dai Y."/>
        </authorList>
    </citation>
    <scope>NUCLEOTIDE SEQUENCE [LARGE SCALE GENOMIC DNA]</scope>
    <source>
        <strain evidence="2 3">ZK17L-C2</strain>
    </source>
</reference>
<dbReference type="Proteomes" id="UP001250698">
    <property type="component" value="Unassembled WGS sequence"/>
</dbReference>
<dbReference type="RefSeq" id="WP_315997492.1">
    <property type="nucleotide sequence ID" value="NZ_JAWDJT010000002.1"/>
</dbReference>